<dbReference type="InterPro" id="IPR024476">
    <property type="entry name" value="DUF3861"/>
</dbReference>
<evidence type="ECO:0000313" key="1">
    <source>
        <dbReference type="EMBL" id="CAH0529678.1"/>
    </source>
</evidence>
<dbReference type="EMBL" id="CAKLCM010000003">
    <property type="protein sequence ID" value="CAH0529678.1"/>
    <property type="molecule type" value="Genomic_DNA"/>
</dbReference>
<proteinExistence type="predicted"/>
<name>A0ABN8DN30_9VIBR</name>
<evidence type="ECO:0000313" key="2">
    <source>
        <dbReference type="Proteomes" id="UP000838160"/>
    </source>
</evidence>
<dbReference type="Pfam" id="PF12977">
    <property type="entry name" value="DUF3861"/>
    <property type="match status" value="1"/>
</dbReference>
<protein>
    <recommendedName>
        <fullName evidence="3">DUF3861 domain-containing protein</fullName>
    </recommendedName>
</protein>
<reference evidence="1" key="1">
    <citation type="submission" date="2021-12" db="EMBL/GenBank/DDBJ databases">
        <authorList>
            <person name="Rodrigo-Torres L."/>
            <person name="Arahal R. D."/>
            <person name="Lucena T."/>
        </authorList>
    </citation>
    <scope>NUCLEOTIDE SEQUENCE</scope>
    <source>
        <strain evidence="1">CECT 8226</strain>
    </source>
</reference>
<dbReference type="Proteomes" id="UP000838160">
    <property type="component" value="Unassembled WGS sequence"/>
</dbReference>
<evidence type="ECO:0008006" key="3">
    <source>
        <dbReference type="Google" id="ProtNLM"/>
    </source>
</evidence>
<keyword evidence="2" id="KW-1185">Reference proteome</keyword>
<comment type="caution">
    <text evidence="1">The sequence shown here is derived from an EMBL/GenBank/DDBJ whole genome shotgun (WGS) entry which is preliminary data.</text>
</comment>
<sequence length="101" mass="11724">MNKIIRKDHTYRITIEEQVTGGEQGRSVELEFSDREDLLNVIEKMKTGSGLETQTATRVGLALRLLGPVLMENRKHPLFVDFMPHFKQFMQNLKSHIKNNQ</sequence>
<accession>A0ABN8DN30</accession>
<dbReference type="Gene3D" id="3.10.20.850">
    <property type="entry name" value="Protein of unknown function DUF3861"/>
    <property type="match status" value="1"/>
</dbReference>
<organism evidence="1 2">
    <name type="scientific">Vibrio hippocampi</name>
    <dbReference type="NCBI Taxonomy" id="654686"/>
    <lineage>
        <taxon>Bacteria</taxon>
        <taxon>Pseudomonadati</taxon>
        <taxon>Pseudomonadota</taxon>
        <taxon>Gammaproteobacteria</taxon>
        <taxon>Vibrionales</taxon>
        <taxon>Vibrionaceae</taxon>
        <taxon>Vibrio</taxon>
    </lineage>
</organism>
<dbReference type="RefSeq" id="WP_237486260.1">
    <property type="nucleotide sequence ID" value="NZ_CAKLCM010000003.1"/>
</dbReference>
<gene>
    <name evidence="1" type="ORF">VHP8226_03433</name>
</gene>
<dbReference type="InterPro" id="IPR038194">
    <property type="entry name" value="DUF3861_sf"/>
</dbReference>